<dbReference type="OMA" id="RIFKKMH"/>
<dbReference type="InterPro" id="IPR018247">
    <property type="entry name" value="EF_Hand_1_Ca_BS"/>
</dbReference>
<accession>A0A9J7MIE5</accession>
<dbReference type="Proteomes" id="UP000001554">
    <property type="component" value="Chromosome 3"/>
</dbReference>
<feature type="domain" description="EF-hand" evidence="3">
    <location>
        <begin position="40"/>
        <end position="75"/>
    </location>
</feature>
<dbReference type="SMART" id="SM00054">
    <property type="entry name" value="EFh"/>
    <property type="match status" value="2"/>
</dbReference>
<reference evidence="5 6" key="2">
    <citation type="submission" date="2025-04" db="UniProtKB">
        <authorList>
            <consortium name="RefSeq"/>
        </authorList>
    </citation>
    <scope>IDENTIFICATION</scope>
    <source>
        <strain evidence="5 6">S238N-H82</strain>
        <tissue evidence="5 6">Testes</tissue>
    </source>
</reference>
<evidence type="ECO:0000313" key="5">
    <source>
        <dbReference type="RefSeq" id="XP_035668536.1"/>
    </source>
</evidence>
<dbReference type="RefSeq" id="XP_035668536.1">
    <property type="nucleotide sequence ID" value="XM_035812643.1"/>
</dbReference>
<feature type="domain" description="EF-hand" evidence="3">
    <location>
        <begin position="82"/>
        <end position="117"/>
    </location>
</feature>
<dbReference type="CDD" id="cd00051">
    <property type="entry name" value="EFh"/>
    <property type="match status" value="1"/>
</dbReference>
<keyword evidence="4" id="KW-1185">Reference proteome</keyword>
<evidence type="ECO:0000313" key="6">
    <source>
        <dbReference type="RefSeq" id="XP_035668538.1"/>
    </source>
</evidence>
<organism evidence="4 5">
    <name type="scientific">Branchiostoma floridae</name>
    <name type="common">Florida lancelet</name>
    <name type="synonym">Amphioxus</name>
    <dbReference type="NCBI Taxonomy" id="7739"/>
    <lineage>
        <taxon>Eukaryota</taxon>
        <taxon>Metazoa</taxon>
        <taxon>Chordata</taxon>
        <taxon>Cephalochordata</taxon>
        <taxon>Leptocardii</taxon>
        <taxon>Amphioxiformes</taxon>
        <taxon>Branchiostomatidae</taxon>
        <taxon>Branchiostoma</taxon>
    </lineage>
</organism>
<evidence type="ECO:0000313" key="4">
    <source>
        <dbReference type="Proteomes" id="UP000001554"/>
    </source>
</evidence>
<dbReference type="GeneID" id="118410811"/>
<reference evidence="4" key="1">
    <citation type="journal article" date="2020" name="Nat. Ecol. Evol.">
        <title>Deeply conserved synteny resolves early events in vertebrate evolution.</title>
        <authorList>
            <person name="Simakov O."/>
            <person name="Marletaz F."/>
            <person name="Yue J.X."/>
            <person name="O'Connell B."/>
            <person name="Jenkins J."/>
            <person name="Brandt A."/>
            <person name="Calef R."/>
            <person name="Tung C.H."/>
            <person name="Huang T.K."/>
            <person name="Schmutz J."/>
            <person name="Satoh N."/>
            <person name="Yu J.K."/>
            <person name="Putnam N.H."/>
            <person name="Green R.E."/>
            <person name="Rokhsar D.S."/>
        </authorList>
    </citation>
    <scope>NUCLEOTIDE SEQUENCE [LARGE SCALE GENOMIC DNA]</scope>
    <source>
        <strain evidence="4">S238N-H82</strain>
    </source>
</reference>
<evidence type="ECO:0000256" key="2">
    <source>
        <dbReference type="SAM" id="MobiDB-lite"/>
    </source>
</evidence>
<dbReference type="AlphaFoldDB" id="A0A9J7MIE5"/>
<dbReference type="SUPFAM" id="SSF47473">
    <property type="entry name" value="EF-hand"/>
    <property type="match status" value="1"/>
</dbReference>
<proteinExistence type="predicted"/>
<gene>
    <name evidence="5 6" type="primary">LOC118410811</name>
</gene>
<dbReference type="PROSITE" id="PS50222">
    <property type="entry name" value="EF_HAND_2"/>
    <property type="match status" value="2"/>
</dbReference>
<dbReference type="GO" id="GO:0005509">
    <property type="term" value="F:calcium ion binding"/>
    <property type="evidence" value="ECO:0007669"/>
    <property type="project" value="InterPro"/>
</dbReference>
<feature type="compositionally biased region" description="Basic residues" evidence="2">
    <location>
        <begin position="1"/>
        <end position="10"/>
    </location>
</feature>
<dbReference type="Pfam" id="PF13499">
    <property type="entry name" value="EF-hand_7"/>
    <property type="match status" value="1"/>
</dbReference>
<feature type="region of interest" description="Disordered" evidence="2">
    <location>
        <begin position="1"/>
        <end position="22"/>
    </location>
</feature>
<evidence type="ECO:0000256" key="1">
    <source>
        <dbReference type="ARBA" id="ARBA00022837"/>
    </source>
</evidence>
<dbReference type="InterPro" id="IPR011992">
    <property type="entry name" value="EF-hand-dom_pair"/>
</dbReference>
<sequence length="127" mass="14197">MPPKNAKKKKAQEAAAKRTKKMGKGKIQIALMSLLEGEDKMKKAINQAFTKLDTDGSGFLEKEELFEALNDALGAAEDEKGIGQKAFDKFFENLDKDGDGKISKEEFTKRARNLFKKMHEEPDGDDD</sequence>
<dbReference type="InterPro" id="IPR002048">
    <property type="entry name" value="EF_hand_dom"/>
</dbReference>
<protein>
    <submittedName>
        <fullName evidence="5 6">Calsensin-like</fullName>
    </submittedName>
</protein>
<name>A0A9J7MIE5_BRAFL</name>
<dbReference type="OrthoDB" id="10049687at2759"/>
<dbReference type="KEGG" id="bfo:118410811"/>
<evidence type="ECO:0000259" key="3">
    <source>
        <dbReference type="PROSITE" id="PS50222"/>
    </source>
</evidence>
<keyword evidence="1" id="KW-0106">Calcium</keyword>
<dbReference type="Gene3D" id="1.10.238.10">
    <property type="entry name" value="EF-hand"/>
    <property type="match status" value="1"/>
</dbReference>
<dbReference type="RefSeq" id="XP_035668538.1">
    <property type="nucleotide sequence ID" value="XM_035812645.1"/>
</dbReference>
<dbReference type="PROSITE" id="PS00018">
    <property type="entry name" value="EF_HAND_1"/>
    <property type="match status" value="2"/>
</dbReference>